<feature type="chain" id="PRO_5019488353" evidence="2">
    <location>
        <begin position="23"/>
        <end position="1021"/>
    </location>
</feature>
<feature type="domain" description="Alpha-N-acetylglucosaminidase tim-barrel" evidence="3">
    <location>
        <begin position="124"/>
        <end position="444"/>
    </location>
</feature>
<dbReference type="InterPro" id="IPR024732">
    <property type="entry name" value="NAGLU_C"/>
</dbReference>
<feature type="domain" description="Alpha-galactosidase NEW3" evidence="4">
    <location>
        <begin position="736"/>
        <end position="811"/>
    </location>
</feature>
<dbReference type="Gene3D" id="2.60.40.10">
    <property type="entry name" value="Immunoglobulins"/>
    <property type="match status" value="1"/>
</dbReference>
<evidence type="ECO:0000259" key="5">
    <source>
        <dbReference type="Pfam" id="PF12971"/>
    </source>
</evidence>
<dbReference type="InterPro" id="IPR029018">
    <property type="entry name" value="Hex-like_dom2"/>
</dbReference>
<dbReference type="Pfam" id="PF12972">
    <property type="entry name" value="NAGLU_C"/>
    <property type="match status" value="1"/>
</dbReference>
<dbReference type="InterPro" id="IPR024733">
    <property type="entry name" value="NAGLU_tim-barrel"/>
</dbReference>
<evidence type="ECO:0000313" key="8">
    <source>
        <dbReference type="Proteomes" id="UP000287547"/>
    </source>
</evidence>
<gene>
    <name evidence="7" type="ORF">DMH04_00320</name>
</gene>
<evidence type="ECO:0000256" key="2">
    <source>
        <dbReference type="SAM" id="SignalP"/>
    </source>
</evidence>
<name>A0A428ZTT2_KIBAR</name>
<dbReference type="PANTHER" id="PTHR12872">
    <property type="entry name" value="ALPHA-N-ACETYLGLUCOSAMINIDASE"/>
    <property type="match status" value="1"/>
</dbReference>
<accession>A0A428ZTT2</accession>
<keyword evidence="2" id="KW-0732">Signal</keyword>
<reference evidence="7 8" key="1">
    <citation type="submission" date="2018-05" db="EMBL/GenBank/DDBJ databases">
        <title>Evolution of GPA BGCs.</title>
        <authorList>
            <person name="Waglechner N."/>
            <person name="Wright G.D."/>
        </authorList>
    </citation>
    <scope>NUCLEOTIDE SEQUENCE [LARGE SCALE GENOMIC DNA]</scope>
    <source>
        <strain evidence="7 8">A82846</strain>
    </source>
</reference>
<dbReference type="RefSeq" id="WP_051793633.1">
    <property type="nucleotide sequence ID" value="NZ_QHKI01000001.1"/>
</dbReference>
<dbReference type="Pfam" id="PF12971">
    <property type="entry name" value="NAGLU_N"/>
    <property type="match status" value="1"/>
</dbReference>
<comment type="caution">
    <text evidence="7">The sequence shown here is derived from an EMBL/GenBank/DDBJ whole genome shotgun (WGS) entry which is preliminary data.</text>
</comment>
<organism evidence="7 8">
    <name type="scientific">Kibdelosporangium aridum</name>
    <dbReference type="NCBI Taxonomy" id="2030"/>
    <lineage>
        <taxon>Bacteria</taxon>
        <taxon>Bacillati</taxon>
        <taxon>Actinomycetota</taxon>
        <taxon>Actinomycetes</taxon>
        <taxon>Pseudonocardiales</taxon>
        <taxon>Pseudonocardiaceae</taxon>
        <taxon>Kibdelosporangium</taxon>
    </lineage>
</organism>
<dbReference type="Gene3D" id="1.20.120.670">
    <property type="entry name" value="N-acetyl-b-d-glucoasminidase"/>
    <property type="match status" value="1"/>
</dbReference>
<sequence length="1021" mass="112307">MRRSLVAAIVTAAATVAAPAHATEAWETAPARGVIARLAPQYASQFELRALPSHKDGDSFEISGGDGRIVLSGSSTIALTAAFDHYLRHVAHGQVSWSADQLELGRTLPAPKAPIKLRTPYRHRYIYNFTQFGYTSPYWDWPRWQREIDLLAAKGMNLVLLPVGQEIVWYDTFRQFGYSDEEIRSWIVLPAHQPWQWMSNMSAFGGPISLDLMRRRADLGRRIADRMRSLGITPVLPGFSGLVPGGFADRNPGAKVVPQGDWVGFNRPDWLDPSTPAYQRVADAFYQHQKDRFGTTGAYAVDILHEGGQQGDVDIPAAARGIERAMRTADPSALWVMQAWQTNPRRELVAAVDKSKLLVLDINADNDPRWSKTEAFWNAPWAWGILQNAGGRTGMYGNLAEIAKTLPDVLNSSTRGNLSAVAIAMEGTDQNPVVLDLMADMIWRSTPIDLGEWIADYVHSRYGRRDPDAARAWEVLLRTAYGTRADNIAGVMGAAESLANARPSLTATVASTWGPQQIRHDPDLFSEAWRLMLRAGPRLRRADTYQYDLVDVTRQALADRTRALLPEVRAAYEAKNLPEFRAKSQEFLGIIDAAEQILGTRPEFMLGPWLERAKAWGGNPAERAQLEWDARSILTVWGHRRASDEGGLHDYANRDWSGLTADFYRQRWAKYFDTLTTALAEGRAPEAIDWFAWEDAWSRRTDTFPVKPTGDPYEVSSRLAPQTPVTIATPQRHGASAGQVFDVEVRFANWRRLPVTHVDLALDAPTGWQVRPTGQTHFPAVRPTEAVSATFRVTVPSQVDWGAHRLTARTTYWRGSRTDDVTVNVQPTPGRISDPYLTHATADAQYAESGTGKFAIWASGRDLSGWVDEKGTIYRPGVFGPQNGISARVTSQSGSGPIAKAGLAVANDLTNPDRGGYAVLVMTAQYGPEFMWDSDGNGVLDGWAGGGSSFHPAWLKLSRAGTTYTALASQDGVTWRQIGTADVPSAAGTGDAGVTASAVNLNYPGQTTLAQFDSITHSGLS</sequence>
<evidence type="ECO:0000259" key="3">
    <source>
        <dbReference type="Pfam" id="PF05089"/>
    </source>
</evidence>
<dbReference type="Gene3D" id="3.30.379.10">
    <property type="entry name" value="Chitobiase/beta-hexosaminidase domain 2-like"/>
    <property type="match status" value="1"/>
</dbReference>
<feature type="signal peptide" evidence="2">
    <location>
        <begin position="1"/>
        <end position="22"/>
    </location>
</feature>
<dbReference type="Gene3D" id="3.20.20.80">
    <property type="entry name" value="Glycosidases"/>
    <property type="match status" value="1"/>
</dbReference>
<evidence type="ECO:0000313" key="7">
    <source>
        <dbReference type="EMBL" id="RSM91489.1"/>
    </source>
</evidence>
<protein>
    <submittedName>
        <fullName evidence="7">Alpha-N-acetylglucosaminidase</fullName>
    </submittedName>
</protein>
<dbReference type="InterPro" id="IPR024240">
    <property type="entry name" value="NAGLU_N"/>
</dbReference>
<evidence type="ECO:0000259" key="6">
    <source>
        <dbReference type="Pfam" id="PF12972"/>
    </source>
</evidence>
<dbReference type="InterPro" id="IPR007781">
    <property type="entry name" value="NAGLU"/>
</dbReference>
<dbReference type="PANTHER" id="PTHR12872:SF1">
    <property type="entry name" value="ALPHA-N-ACETYLGLUCOSAMINIDASE"/>
    <property type="match status" value="1"/>
</dbReference>
<dbReference type="EMBL" id="QHKI01000001">
    <property type="protein sequence ID" value="RSM91489.1"/>
    <property type="molecule type" value="Genomic_DNA"/>
</dbReference>
<dbReference type="GO" id="GO:0005975">
    <property type="term" value="P:carbohydrate metabolic process"/>
    <property type="evidence" value="ECO:0007669"/>
    <property type="project" value="UniProtKB-ARBA"/>
</dbReference>
<feature type="domain" description="Alpha-N-acetylglucosaminidase C-terminal" evidence="6">
    <location>
        <begin position="453"/>
        <end position="719"/>
    </location>
</feature>
<keyword evidence="1" id="KW-0378">Hydrolase</keyword>
<dbReference type="InterPro" id="IPR018905">
    <property type="entry name" value="A-galactase_NEW3"/>
</dbReference>
<feature type="domain" description="Alpha-N-acetylglucosaminidase N-terminal" evidence="5">
    <location>
        <begin position="30"/>
        <end position="110"/>
    </location>
</feature>
<proteinExistence type="predicted"/>
<dbReference type="Gene3D" id="2.60.120.200">
    <property type="match status" value="1"/>
</dbReference>
<dbReference type="OrthoDB" id="179563at2"/>
<dbReference type="InterPro" id="IPR017853">
    <property type="entry name" value="GH"/>
</dbReference>
<evidence type="ECO:0000259" key="4">
    <source>
        <dbReference type="Pfam" id="PF10633"/>
    </source>
</evidence>
<dbReference type="Proteomes" id="UP000287547">
    <property type="component" value="Unassembled WGS sequence"/>
</dbReference>
<dbReference type="SUPFAM" id="SSF51445">
    <property type="entry name" value="(Trans)glycosidases"/>
    <property type="match status" value="1"/>
</dbReference>
<dbReference type="Pfam" id="PF05089">
    <property type="entry name" value="NAGLU"/>
    <property type="match status" value="1"/>
</dbReference>
<dbReference type="Pfam" id="PF10633">
    <property type="entry name" value="NPCBM_assoc"/>
    <property type="match status" value="1"/>
</dbReference>
<dbReference type="GO" id="GO:0016787">
    <property type="term" value="F:hydrolase activity"/>
    <property type="evidence" value="ECO:0007669"/>
    <property type="project" value="UniProtKB-KW"/>
</dbReference>
<dbReference type="AlphaFoldDB" id="A0A428ZTT2"/>
<dbReference type="InterPro" id="IPR013783">
    <property type="entry name" value="Ig-like_fold"/>
</dbReference>
<evidence type="ECO:0000256" key="1">
    <source>
        <dbReference type="ARBA" id="ARBA00022801"/>
    </source>
</evidence>